<sequence>MRVEPDRGPRLPALVLFGLVSLAVSGPAGAHGAPDADKVPAGVVKASITEQPGIPGLSTLILDAPRPGILLSYRGNEPITILGTEGEAFLRFSPDRVEAYTGSASWQALPEATVSKAASTEAGAWITLSNSNSFGWLDPRLNALEGAHGDAGEFAQWRIPIRSESGPVRHLRGELSFESYSTAP</sequence>
<dbReference type="EMBL" id="JAYDCJ010000003">
    <property type="protein sequence ID" value="MEA1079808.1"/>
    <property type="molecule type" value="Genomic_DNA"/>
</dbReference>
<feature type="signal peptide" evidence="1">
    <location>
        <begin position="1"/>
        <end position="30"/>
    </location>
</feature>
<keyword evidence="3" id="KW-1185">Reference proteome</keyword>
<evidence type="ECO:0000313" key="2">
    <source>
        <dbReference type="EMBL" id="MEA1079808.1"/>
    </source>
</evidence>
<dbReference type="RefSeq" id="WP_322854328.1">
    <property type="nucleotide sequence ID" value="NZ_JAYDCJ010000003.1"/>
</dbReference>
<comment type="caution">
    <text evidence="2">The sequence shown here is derived from an EMBL/GenBank/DDBJ whole genome shotgun (WGS) entry which is preliminary data.</text>
</comment>
<reference evidence="2 3" key="1">
    <citation type="submission" date="2023-12" db="EMBL/GenBank/DDBJ databases">
        <title>Marinobacter qingdaonensis sp. nov., isolated from the intertidal sediment of Qingdao, PR China.</title>
        <authorList>
            <person name="Li Y."/>
        </authorList>
    </citation>
    <scope>NUCLEOTIDE SEQUENCE [LARGE SCALE GENOMIC DNA]</scope>
    <source>
        <strain evidence="2 3">ASW11-75</strain>
    </source>
</reference>
<keyword evidence="1" id="KW-0732">Signal</keyword>
<protein>
    <submittedName>
        <fullName evidence="2">Uncharacterized protein</fullName>
    </submittedName>
</protein>
<accession>A0ABU5NVH1</accession>
<evidence type="ECO:0000313" key="3">
    <source>
        <dbReference type="Proteomes" id="UP001305746"/>
    </source>
</evidence>
<organism evidence="2 3">
    <name type="scientific">Marinobacter qingdaonensis</name>
    <dbReference type="NCBI Taxonomy" id="3108486"/>
    <lineage>
        <taxon>Bacteria</taxon>
        <taxon>Pseudomonadati</taxon>
        <taxon>Pseudomonadota</taxon>
        <taxon>Gammaproteobacteria</taxon>
        <taxon>Pseudomonadales</taxon>
        <taxon>Marinobacteraceae</taxon>
        <taxon>Marinobacter</taxon>
    </lineage>
</organism>
<proteinExistence type="predicted"/>
<gene>
    <name evidence="2" type="ORF">U5822_03970</name>
</gene>
<evidence type="ECO:0000256" key="1">
    <source>
        <dbReference type="SAM" id="SignalP"/>
    </source>
</evidence>
<feature type="chain" id="PRO_5047023467" evidence="1">
    <location>
        <begin position="31"/>
        <end position="184"/>
    </location>
</feature>
<name>A0ABU5NVH1_9GAMM</name>
<dbReference type="Proteomes" id="UP001305746">
    <property type="component" value="Unassembled WGS sequence"/>
</dbReference>